<evidence type="ECO:0000313" key="1">
    <source>
        <dbReference type="EMBL" id="UNA05730.1"/>
    </source>
</evidence>
<name>A0AAE9FSB8_9CAUD</name>
<reference evidence="1" key="1">
    <citation type="submission" date="2021-12" db="EMBL/GenBank/DDBJ databases">
        <title>Genomes of temperate Yersinia enterocolitica phages.</title>
        <authorList>
            <person name="Hammerl J.A."/>
            <person name="Hertwig S."/>
        </authorList>
    </citation>
    <scope>NUCLEOTIDE SEQUENCE</scope>
</reference>
<organism evidence="1 2">
    <name type="scientific">Yersinia phage vB_YenM_42.18</name>
    <dbReference type="NCBI Taxonomy" id="2918926"/>
    <lineage>
        <taxon>Viruses</taxon>
        <taxon>Duplodnaviria</taxon>
        <taxon>Heunggongvirae</taxon>
        <taxon>Uroviricota</taxon>
        <taxon>Caudoviricetes</taxon>
        <taxon>Peduoviridae</taxon>
        <taxon>Firavirus</taxon>
        <taxon>Firavirus YenM4218</taxon>
    </lineage>
</organism>
<evidence type="ECO:0000313" key="2">
    <source>
        <dbReference type="Proteomes" id="UP000829107"/>
    </source>
</evidence>
<dbReference type="Proteomes" id="UP000829107">
    <property type="component" value="Segment"/>
</dbReference>
<sequence>MKIPIVIKISKNTITNKKLTCIILFQLEHIVVHKGC</sequence>
<protein>
    <submittedName>
        <fullName evidence="1">Uncharacterized protein</fullName>
    </submittedName>
</protein>
<accession>A0AAE9FSB8</accession>
<keyword evidence="2" id="KW-1185">Reference proteome</keyword>
<gene>
    <name evidence="1" type="ORF">vBYenM4218_016</name>
</gene>
<proteinExistence type="predicted"/>
<dbReference type="EMBL" id="OM046624">
    <property type="protein sequence ID" value="UNA05730.1"/>
    <property type="molecule type" value="Genomic_DNA"/>
</dbReference>